<reference evidence="2 3" key="1">
    <citation type="submission" date="2013-08" db="EMBL/GenBank/DDBJ databases">
        <title>Genomic analysis of Lysobacter defluvii.</title>
        <authorList>
            <person name="Wang Q."/>
            <person name="Wang G."/>
        </authorList>
    </citation>
    <scope>NUCLEOTIDE SEQUENCE [LARGE SCALE GENOMIC DNA]</scope>
    <source>
        <strain evidence="2 3">IMMIB APB-9</strain>
    </source>
</reference>
<dbReference type="STRING" id="1385515.GCA_000423325_00061"/>
<evidence type="ECO:0008006" key="4">
    <source>
        <dbReference type="Google" id="ProtNLM"/>
    </source>
</evidence>
<dbReference type="PROSITE" id="PS51257">
    <property type="entry name" value="PROKAR_LIPOPROTEIN"/>
    <property type="match status" value="1"/>
</dbReference>
<feature type="signal peptide" evidence="1">
    <location>
        <begin position="1"/>
        <end position="22"/>
    </location>
</feature>
<evidence type="ECO:0000256" key="1">
    <source>
        <dbReference type="SAM" id="SignalP"/>
    </source>
</evidence>
<dbReference type="AlphaFoldDB" id="A0A0A0M8S9"/>
<dbReference type="OrthoDB" id="9005510at2"/>
<protein>
    <recommendedName>
        <fullName evidence="4">Lipoprotein</fullName>
    </recommendedName>
</protein>
<dbReference type="RefSeq" id="WP_027068671.1">
    <property type="nucleotide sequence ID" value="NZ_AUHT01000004.1"/>
</dbReference>
<dbReference type="Proteomes" id="UP000030003">
    <property type="component" value="Unassembled WGS sequence"/>
</dbReference>
<gene>
    <name evidence="2" type="ORF">N791_07825</name>
</gene>
<accession>A0A0A0M8S9</accession>
<keyword evidence="1" id="KW-0732">Signal</keyword>
<organism evidence="2 3">
    <name type="scientific">Lysobacter defluvii IMMIB APB-9 = DSM 18482</name>
    <dbReference type="NCBI Taxonomy" id="1385515"/>
    <lineage>
        <taxon>Bacteria</taxon>
        <taxon>Pseudomonadati</taxon>
        <taxon>Pseudomonadota</taxon>
        <taxon>Gammaproteobacteria</taxon>
        <taxon>Lysobacterales</taxon>
        <taxon>Lysobacteraceae</taxon>
        <taxon>Novilysobacter</taxon>
    </lineage>
</organism>
<dbReference type="EMBL" id="AVBH01000016">
    <property type="protein sequence ID" value="KGO99445.1"/>
    <property type="molecule type" value="Genomic_DNA"/>
</dbReference>
<proteinExistence type="predicted"/>
<sequence>MVTGYRLLLVAAALLFSGCALSHTHVAGGSPSANWLDVVSLQIAENGAASPDVNSGECRTFVLDEPVVRRALEDGEPIGRDAYLHQLPWSPCLARGRLELQDGRQGIWTVRQYGTGSVLFDDGAERFFWCRTCTSPPFVAVE</sequence>
<evidence type="ECO:0000313" key="3">
    <source>
        <dbReference type="Proteomes" id="UP000030003"/>
    </source>
</evidence>
<feature type="chain" id="PRO_5001966630" description="Lipoprotein" evidence="1">
    <location>
        <begin position="23"/>
        <end position="142"/>
    </location>
</feature>
<keyword evidence="3" id="KW-1185">Reference proteome</keyword>
<comment type="caution">
    <text evidence="2">The sequence shown here is derived from an EMBL/GenBank/DDBJ whole genome shotgun (WGS) entry which is preliminary data.</text>
</comment>
<evidence type="ECO:0000313" key="2">
    <source>
        <dbReference type="EMBL" id="KGO99445.1"/>
    </source>
</evidence>
<name>A0A0A0M8S9_9GAMM</name>